<keyword evidence="3" id="KW-1185">Reference proteome</keyword>
<protein>
    <submittedName>
        <fullName evidence="2">Uncharacterized protein</fullName>
    </submittedName>
</protein>
<feature type="non-terminal residue" evidence="2">
    <location>
        <position position="188"/>
    </location>
</feature>
<evidence type="ECO:0000313" key="2">
    <source>
        <dbReference type="EMBL" id="KAG5461545.1"/>
    </source>
</evidence>
<organism evidence="2 3">
    <name type="scientific">Olpidium bornovanus</name>
    <dbReference type="NCBI Taxonomy" id="278681"/>
    <lineage>
        <taxon>Eukaryota</taxon>
        <taxon>Fungi</taxon>
        <taxon>Fungi incertae sedis</taxon>
        <taxon>Olpidiomycota</taxon>
        <taxon>Olpidiomycotina</taxon>
        <taxon>Olpidiomycetes</taxon>
        <taxon>Olpidiales</taxon>
        <taxon>Olpidiaceae</taxon>
        <taxon>Olpidium</taxon>
    </lineage>
</organism>
<keyword evidence="1" id="KW-1133">Transmembrane helix</keyword>
<name>A0A8H7ZY83_9FUNG</name>
<accession>A0A8H7ZY83</accession>
<feature type="transmembrane region" description="Helical" evidence="1">
    <location>
        <begin position="83"/>
        <end position="105"/>
    </location>
</feature>
<dbReference type="InterPro" id="IPR036259">
    <property type="entry name" value="MFS_trans_sf"/>
</dbReference>
<comment type="caution">
    <text evidence="2">The sequence shown here is derived from an EMBL/GenBank/DDBJ whole genome shotgun (WGS) entry which is preliminary data.</text>
</comment>
<proteinExistence type="predicted"/>
<keyword evidence="1" id="KW-0812">Transmembrane</keyword>
<sequence>TTLVVDFVAARAQSQQGHHSSAWCAVLRHAQVARVWHLVLHADFGFAGIVVDPREDTESSRDNEKRGGSYVDGLDRRQRFKRWFLIPAALIIQFACGSLYAWSVYNTYLDSIMYGNPKAGEHQLLGQRWRHLADASYPCISPNIFYVAVGCFGLSAAFTGPWLERNGPRKGAFVGASLYFLGNLVAAL</sequence>
<dbReference type="Proteomes" id="UP000673691">
    <property type="component" value="Unassembled WGS sequence"/>
</dbReference>
<reference evidence="2 3" key="1">
    <citation type="journal article" name="Sci. Rep.">
        <title>Genome-scale phylogenetic analyses confirm Olpidium as the closest living zoosporic fungus to the non-flagellated, terrestrial fungi.</title>
        <authorList>
            <person name="Chang Y."/>
            <person name="Rochon D."/>
            <person name="Sekimoto S."/>
            <person name="Wang Y."/>
            <person name="Chovatia M."/>
            <person name="Sandor L."/>
            <person name="Salamov A."/>
            <person name="Grigoriev I.V."/>
            <person name="Stajich J.E."/>
            <person name="Spatafora J.W."/>
        </authorList>
    </citation>
    <scope>NUCLEOTIDE SEQUENCE [LARGE SCALE GENOMIC DNA]</scope>
    <source>
        <strain evidence="2">S191</strain>
    </source>
</reference>
<gene>
    <name evidence="2" type="ORF">BJ554DRAFT_6240</name>
</gene>
<dbReference type="SUPFAM" id="SSF103473">
    <property type="entry name" value="MFS general substrate transporter"/>
    <property type="match status" value="1"/>
</dbReference>
<feature type="non-terminal residue" evidence="2">
    <location>
        <position position="1"/>
    </location>
</feature>
<evidence type="ECO:0000313" key="3">
    <source>
        <dbReference type="Proteomes" id="UP000673691"/>
    </source>
</evidence>
<evidence type="ECO:0000256" key="1">
    <source>
        <dbReference type="SAM" id="Phobius"/>
    </source>
</evidence>
<feature type="transmembrane region" description="Helical" evidence="1">
    <location>
        <begin position="144"/>
        <end position="163"/>
    </location>
</feature>
<keyword evidence="1" id="KW-0472">Membrane</keyword>
<dbReference type="EMBL" id="JAEFCI010003479">
    <property type="protein sequence ID" value="KAG5461545.1"/>
    <property type="molecule type" value="Genomic_DNA"/>
</dbReference>
<dbReference type="OrthoDB" id="410267at2759"/>
<dbReference type="AlphaFoldDB" id="A0A8H7ZY83"/>